<keyword evidence="3" id="KW-0378">Hydrolase</keyword>
<proteinExistence type="predicted"/>
<evidence type="ECO:0000256" key="1">
    <source>
        <dbReference type="ARBA" id="ARBA00022670"/>
    </source>
</evidence>
<feature type="domain" description="Peptidase M10 metallopeptidase" evidence="5">
    <location>
        <begin position="46"/>
        <end position="194"/>
    </location>
</feature>
<dbReference type="PROSITE" id="PS51257">
    <property type="entry name" value="PROKAR_LIPOPROTEIN"/>
    <property type="match status" value="1"/>
</dbReference>
<evidence type="ECO:0000313" key="6">
    <source>
        <dbReference type="EMBL" id="RDB07515.1"/>
    </source>
</evidence>
<dbReference type="AlphaFoldDB" id="A0A369IH46"/>
<dbReference type="GO" id="GO:0008270">
    <property type="term" value="F:zinc ion binding"/>
    <property type="evidence" value="ECO:0007669"/>
    <property type="project" value="InterPro"/>
</dbReference>
<keyword evidence="4" id="KW-0862">Zinc</keyword>
<protein>
    <recommendedName>
        <fullName evidence="5">Peptidase M10 metallopeptidase domain-containing protein</fullName>
    </recommendedName>
</protein>
<accession>A0A369IH46</accession>
<evidence type="ECO:0000256" key="2">
    <source>
        <dbReference type="ARBA" id="ARBA00022723"/>
    </source>
</evidence>
<evidence type="ECO:0000313" key="7">
    <source>
        <dbReference type="Proteomes" id="UP000253141"/>
    </source>
</evidence>
<dbReference type="InterPro" id="IPR001818">
    <property type="entry name" value="Pept_M10_metallopeptidase"/>
</dbReference>
<comment type="caution">
    <text evidence="6">The sequence shown here is derived from an EMBL/GenBank/DDBJ whole genome shotgun (WGS) entry which is preliminary data.</text>
</comment>
<dbReference type="Proteomes" id="UP000253141">
    <property type="component" value="Unassembled WGS sequence"/>
</dbReference>
<dbReference type="Gene3D" id="3.40.390.10">
    <property type="entry name" value="Collagenase (Catalytic Domain)"/>
    <property type="match status" value="1"/>
</dbReference>
<name>A0A369IH46_9BACT</name>
<dbReference type="SUPFAM" id="SSF55486">
    <property type="entry name" value="Metalloproteases ('zincins'), catalytic domain"/>
    <property type="match status" value="1"/>
</dbReference>
<evidence type="ECO:0000259" key="5">
    <source>
        <dbReference type="Pfam" id="PF00413"/>
    </source>
</evidence>
<dbReference type="OrthoDB" id="103335at2"/>
<keyword evidence="2" id="KW-0479">Metal-binding</keyword>
<reference evidence="6 7" key="1">
    <citation type="submission" date="2018-07" db="EMBL/GenBank/DDBJ databases">
        <title>Genome analysis of Runella aurantiaca.</title>
        <authorList>
            <person name="Yang X."/>
        </authorList>
    </citation>
    <scope>NUCLEOTIDE SEQUENCE [LARGE SCALE GENOMIC DNA]</scope>
    <source>
        <strain evidence="6 7">YX9</strain>
    </source>
</reference>
<evidence type="ECO:0000256" key="4">
    <source>
        <dbReference type="ARBA" id="ARBA00022833"/>
    </source>
</evidence>
<keyword evidence="7" id="KW-1185">Reference proteome</keyword>
<dbReference type="Pfam" id="PF00413">
    <property type="entry name" value="Peptidase_M10"/>
    <property type="match status" value="1"/>
</dbReference>
<dbReference type="EMBL" id="QPIW01000001">
    <property type="protein sequence ID" value="RDB07515.1"/>
    <property type="molecule type" value="Genomic_DNA"/>
</dbReference>
<sequence>MKRFINYLLLGVLSAGLGCETKYLNASPELYLGTNDNFAPIRRFESCTILYSMTNFTSQIDQTSQQTALKNTAELWGQAHGYLELKEAAGRTPAITVTFTDSASFTTKMTKEGLVSQPLRALSMIKRTTNGCSVLLRKSYDWKLPVLQRVLLYQMGVALGLQDSNEEESAMSLTNSYGKLSLSKADSTTISNVYNQPCDEWTKIDTRLFLSSSDLVRTRATFSNQSKGYCIIDLLNGVNKVVEFDPASTTGNWIVRKPFPGLVAPSSTRTLVTFTIENRMFVGNLYSTQVGKFWEYIPAKGSEPDSWQPIADCPLMVLGGDAQAFGVGKKGYVIYNVPRVYSWRVWGYAPLANKWSEEPELTLANSGTLRSQSDITTFSIDSAVYLMPSYGDHWRFSPSLRSTPWQKINPLQISDSFYPFSTRNTGFLFRPYSTQLWRFNEKTKWQLCNSMPERLTNPYFSFSIAKRVFICWNTETFYRYNP</sequence>
<keyword evidence="1" id="KW-0645">Protease</keyword>
<dbReference type="InterPro" id="IPR024079">
    <property type="entry name" value="MetalloPept_cat_dom_sf"/>
</dbReference>
<dbReference type="GO" id="GO:0004222">
    <property type="term" value="F:metalloendopeptidase activity"/>
    <property type="evidence" value="ECO:0007669"/>
    <property type="project" value="InterPro"/>
</dbReference>
<dbReference type="RefSeq" id="WP_114459060.1">
    <property type="nucleotide sequence ID" value="NZ_QPIW01000001.1"/>
</dbReference>
<dbReference type="GO" id="GO:0031012">
    <property type="term" value="C:extracellular matrix"/>
    <property type="evidence" value="ECO:0007669"/>
    <property type="project" value="InterPro"/>
</dbReference>
<organism evidence="6 7">
    <name type="scientific">Runella aurantiaca</name>
    <dbReference type="NCBI Taxonomy" id="2282308"/>
    <lineage>
        <taxon>Bacteria</taxon>
        <taxon>Pseudomonadati</taxon>
        <taxon>Bacteroidota</taxon>
        <taxon>Cytophagia</taxon>
        <taxon>Cytophagales</taxon>
        <taxon>Spirosomataceae</taxon>
        <taxon>Runella</taxon>
    </lineage>
</organism>
<dbReference type="GO" id="GO:0006508">
    <property type="term" value="P:proteolysis"/>
    <property type="evidence" value="ECO:0007669"/>
    <property type="project" value="UniProtKB-KW"/>
</dbReference>
<gene>
    <name evidence="6" type="ORF">DVG78_00145</name>
</gene>
<evidence type="ECO:0000256" key="3">
    <source>
        <dbReference type="ARBA" id="ARBA00022801"/>
    </source>
</evidence>